<dbReference type="PROSITE" id="PS01311">
    <property type="entry name" value="LGT"/>
    <property type="match status" value="1"/>
</dbReference>
<feature type="transmembrane region" description="Helical" evidence="7">
    <location>
        <begin position="218"/>
        <end position="238"/>
    </location>
</feature>
<dbReference type="GO" id="GO:0008961">
    <property type="term" value="F:phosphatidylglycerol-prolipoprotein diacylglyceryl transferase activity"/>
    <property type="evidence" value="ECO:0007669"/>
    <property type="project" value="UniProtKB-EC"/>
</dbReference>
<keyword evidence="5 7" id="KW-1133">Transmembrane helix</keyword>
<feature type="transmembrane region" description="Helical" evidence="7">
    <location>
        <begin position="13"/>
        <end position="32"/>
    </location>
</feature>
<evidence type="ECO:0000313" key="8">
    <source>
        <dbReference type="EMBL" id="WAW15596.1"/>
    </source>
</evidence>
<sequence length="245" mass="27361">MDRIAFTIFGIDVMWYGILIAIGMILAVLISSKYAKKLGYDENLVIDLCIALIPIGVIGARVYYVIFNWSAYSGNIMEMINIRGGGLAIHGGILFGLLTIFIYSKIKKIDFFKLTDVVVLGLPLAQSIGRWGNFINGEAHGGPTNLPWGIMVDGQKVHPTFLYESISNVLIFILLFKLSKNKKYDGQLMVVYMVLYSIVRFFVEALRTDSLMFGPIKMAQFISILGICLGIIIHIILLKRKNNGI</sequence>
<dbReference type="HAMAP" id="MF_01147">
    <property type="entry name" value="Lgt"/>
    <property type="match status" value="1"/>
</dbReference>
<comment type="catalytic activity">
    <reaction evidence="7">
        <text>L-cysteinyl-[prolipoprotein] + a 1,2-diacyl-sn-glycero-3-phospho-(1'-sn-glycerol) = an S-1,2-diacyl-sn-glyceryl-L-cysteinyl-[prolipoprotein] + sn-glycerol 1-phosphate + H(+)</text>
        <dbReference type="Rhea" id="RHEA:56712"/>
        <dbReference type="Rhea" id="RHEA-COMP:14679"/>
        <dbReference type="Rhea" id="RHEA-COMP:14680"/>
        <dbReference type="ChEBI" id="CHEBI:15378"/>
        <dbReference type="ChEBI" id="CHEBI:29950"/>
        <dbReference type="ChEBI" id="CHEBI:57685"/>
        <dbReference type="ChEBI" id="CHEBI:64716"/>
        <dbReference type="ChEBI" id="CHEBI:140658"/>
        <dbReference type="EC" id="2.5.1.145"/>
    </reaction>
</comment>
<comment type="subcellular location">
    <subcellularLocation>
        <location evidence="7">Cell membrane</location>
        <topology evidence="7">Multi-pass membrane protein</topology>
    </subcellularLocation>
</comment>
<keyword evidence="4 7" id="KW-0812">Transmembrane</keyword>
<evidence type="ECO:0000256" key="7">
    <source>
        <dbReference type="HAMAP-Rule" id="MF_01147"/>
    </source>
</evidence>
<dbReference type="InterPro" id="IPR001640">
    <property type="entry name" value="Lgt"/>
</dbReference>
<keyword evidence="2 7" id="KW-1003">Cell membrane</keyword>
<dbReference type="EMBL" id="CP114052">
    <property type="protein sequence ID" value="WAW15596.1"/>
    <property type="molecule type" value="Genomic_DNA"/>
</dbReference>
<keyword evidence="9" id="KW-1185">Reference proteome</keyword>
<proteinExistence type="inferred from homology"/>
<keyword evidence="3 7" id="KW-0808">Transferase</keyword>
<dbReference type="PANTHER" id="PTHR30589:SF0">
    <property type="entry name" value="PHOSPHATIDYLGLYCEROL--PROLIPOPROTEIN DIACYLGLYCERYL TRANSFERASE"/>
    <property type="match status" value="1"/>
</dbReference>
<protein>
    <recommendedName>
        <fullName evidence="7">Phosphatidylglycerol--prolipoprotein diacylglyceryl transferase</fullName>
        <ecNumber evidence="7">2.5.1.145</ecNumber>
    </recommendedName>
</protein>
<comment type="function">
    <text evidence="7">Catalyzes the transfer of the diacylglyceryl group from phosphatidylglycerol to the sulfhydryl group of the N-terminal cysteine of a prolipoprotein, the first step in the formation of mature lipoproteins.</text>
</comment>
<evidence type="ECO:0000256" key="6">
    <source>
        <dbReference type="ARBA" id="ARBA00023136"/>
    </source>
</evidence>
<gene>
    <name evidence="7 8" type="primary">lgt</name>
    <name evidence="8" type="ORF">O0R46_03890</name>
</gene>
<evidence type="ECO:0000256" key="4">
    <source>
        <dbReference type="ARBA" id="ARBA00022692"/>
    </source>
</evidence>
<feature type="transmembrane region" description="Helical" evidence="7">
    <location>
        <begin position="188"/>
        <end position="206"/>
    </location>
</feature>
<dbReference type="NCBIfam" id="TIGR00544">
    <property type="entry name" value="lgt"/>
    <property type="match status" value="1"/>
</dbReference>
<evidence type="ECO:0000313" key="9">
    <source>
        <dbReference type="Proteomes" id="UP001164187"/>
    </source>
</evidence>
<comment type="pathway">
    <text evidence="7">Protein modification; lipoprotein biosynthesis (diacylglyceryl transfer).</text>
</comment>
<feature type="binding site" evidence="7">
    <location>
        <position position="130"/>
    </location>
    <ligand>
        <name>a 1,2-diacyl-sn-glycero-3-phospho-(1'-sn-glycerol)</name>
        <dbReference type="ChEBI" id="CHEBI:64716"/>
    </ligand>
</feature>
<reference evidence="8" key="1">
    <citation type="submission" date="2022-12" db="EMBL/GenBank/DDBJ databases">
        <title>Peptostreptococcus.</title>
        <authorList>
            <person name="Lee S.H."/>
        </authorList>
    </citation>
    <scope>NUCLEOTIDE SEQUENCE</scope>
    <source>
        <strain evidence="8">CBA3647</strain>
    </source>
</reference>
<dbReference type="RefSeq" id="WP_269312271.1">
    <property type="nucleotide sequence ID" value="NZ_CP114052.1"/>
</dbReference>
<feature type="transmembrane region" description="Helical" evidence="7">
    <location>
        <begin position="157"/>
        <end position="176"/>
    </location>
</feature>
<feature type="transmembrane region" description="Helical" evidence="7">
    <location>
        <begin position="87"/>
        <end position="104"/>
    </location>
</feature>
<dbReference type="PANTHER" id="PTHR30589">
    <property type="entry name" value="PROLIPOPROTEIN DIACYLGLYCERYL TRANSFERASE"/>
    <property type="match status" value="1"/>
</dbReference>
<organism evidence="8 9">
    <name type="scientific">Peptostreptococcus equinus</name>
    <dbReference type="NCBI Taxonomy" id="3003601"/>
    <lineage>
        <taxon>Bacteria</taxon>
        <taxon>Bacillati</taxon>
        <taxon>Bacillota</taxon>
        <taxon>Clostridia</taxon>
        <taxon>Peptostreptococcales</taxon>
        <taxon>Peptostreptococcaceae</taxon>
        <taxon>Peptostreptococcus</taxon>
    </lineage>
</organism>
<evidence type="ECO:0000256" key="2">
    <source>
        <dbReference type="ARBA" id="ARBA00022475"/>
    </source>
</evidence>
<evidence type="ECO:0000256" key="5">
    <source>
        <dbReference type="ARBA" id="ARBA00022989"/>
    </source>
</evidence>
<keyword evidence="6 7" id="KW-0472">Membrane</keyword>
<evidence type="ECO:0000256" key="3">
    <source>
        <dbReference type="ARBA" id="ARBA00022679"/>
    </source>
</evidence>
<dbReference type="EC" id="2.5.1.145" evidence="7"/>
<comment type="similarity">
    <text evidence="1 7">Belongs to the Lgt family.</text>
</comment>
<name>A0ABY7JQG5_9FIRM</name>
<dbReference type="Pfam" id="PF01790">
    <property type="entry name" value="LGT"/>
    <property type="match status" value="1"/>
</dbReference>
<accession>A0ABY7JQG5</accession>
<evidence type="ECO:0000256" key="1">
    <source>
        <dbReference type="ARBA" id="ARBA00007150"/>
    </source>
</evidence>
<feature type="transmembrane region" description="Helical" evidence="7">
    <location>
        <begin position="44"/>
        <end position="67"/>
    </location>
</feature>
<dbReference type="Proteomes" id="UP001164187">
    <property type="component" value="Chromosome"/>
</dbReference>